<evidence type="ECO:0000313" key="12">
    <source>
        <dbReference type="EnsemblMetazoa" id="SMAR008874-PA"/>
    </source>
</evidence>
<proteinExistence type="inferred from homology"/>
<dbReference type="AlphaFoldDB" id="T1J5H4"/>
<dbReference type="OMA" id="MAYASSC"/>
<dbReference type="GO" id="GO:0008188">
    <property type="term" value="F:neuropeptide receptor activity"/>
    <property type="evidence" value="ECO:0007669"/>
    <property type="project" value="TreeGrafter"/>
</dbReference>
<keyword evidence="6 9" id="KW-0472">Membrane</keyword>
<reference evidence="13" key="1">
    <citation type="submission" date="2011-05" db="EMBL/GenBank/DDBJ databases">
        <authorList>
            <person name="Richards S.R."/>
            <person name="Qu J."/>
            <person name="Jiang H."/>
            <person name="Jhangiani S.N."/>
            <person name="Agravi P."/>
            <person name="Goodspeed R."/>
            <person name="Gross S."/>
            <person name="Mandapat C."/>
            <person name="Jackson L."/>
            <person name="Mathew T."/>
            <person name="Pu L."/>
            <person name="Thornton R."/>
            <person name="Saada N."/>
            <person name="Wilczek-Boney K.B."/>
            <person name="Lee S."/>
            <person name="Kovar C."/>
            <person name="Wu Y."/>
            <person name="Scherer S.E."/>
            <person name="Worley K.C."/>
            <person name="Muzny D.M."/>
            <person name="Gibbs R."/>
        </authorList>
    </citation>
    <scope>NUCLEOTIDE SEQUENCE</scope>
    <source>
        <strain evidence="13">Brora</strain>
    </source>
</reference>
<dbReference type="PANTHER" id="PTHR24238:SF75">
    <property type="entry name" value="CHOLECYSTOKININ-LIKE RECEPTOR AT 17D1-RELATED"/>
    <property type="match status" value="1"/>
</dbReference>
<evidence type="ECO:0000256" key="10">
    <source>
        <dbReference type="SAM" id="SignalP"/>
    </source>
</evidence>
<dbReference type="GO" id="GO:0005886">
    <property type="term" value="C:plasma membrane"/>
    <property type="evidence" value="ECO:0007669"/>
    <property type="project" value="TreeGrafter"/>
</dbReference>
<comment type="similarity">
    <text evidence="2">Belongs to the G-protein coupled receptor 1 family.</text>
</comment>
<reference evidence="12" key="2">
    <citation type="submission" date="2015-02" db="UniProtKB">
        <authorList>
            <consortium name="EnsemblMetazoa"/>
        </authorList>
    </citation>
    <scope>IDENTIFICATION</scope>
</reference>
<dbReference type="eggNOG" id="KOG3656">
    <property type="taxonomic scope" value="Eukaryota"/>
</dbReference>
<evidence type="ECO:0000256" key="6">
    <source>
        <dbReference type="ARBA" id="ARBA00023136"/>
    </source>
</evidence>
<dbReference type="STRING" id="126957.T1J5H4"/>
<organism evidence="12 13">
    <name type="scientific">Strigamia maritima</name>
    <name type="common">European centipede</name>
    <name type="synonym">Geophilus maritimus</name>
    <dbReference type="NCBI Taxonomy" id="126957"/>
    <lineage>
        <taxon>Eukaryota</taxon>
        <taxon>Metazoa</taxon>
        <taxon>Ecdysozoa</taxon>
        <taxon>Arthropoda</taxon>
        <taxon>Myriapoda</taxon>
        <taxon>Chilopoda</taxon>
        <taxon>Pleurostigmophora</taxon>
        <taxon>Geophilomorpha</taxon>
        <taxon>Linotaeniidae</taxon>
        <taxon>Strigamia</taxon>
    </lineage>
</organism>
<name>T1J5H4_STRMM</name>
<evidence type="ECO:0000256" key="5">
    <source>
        <dbReference type="ARBA" id="ARBA00023040"/>
    </source>
</evidence>
<feature type="transmembrane region" description="Helical" evidence="9">
    <location>
        <begin position="46"/>
        <end position="69"/>
    </location>
</feature>
<keyword evidence="5" id="KW-0297">G-protein coupled receptor</keyword>
<comment type="subcellular location">
    <subcellularLocation>
        <location evidence="1">Membrane</location>
        <topology evidence="1">Multi-pass membrane protein</topology>
    </subcellularLocation>
</comment>
<accession>T1J5H4</accession>
<feature type="transmembrane region" description="Helical" evidence="9">
    <location>
        <begin position="184"/>
        <end position="213"/>
    </location>
</feature>
<feature type="signal peptide" evidence="10">
    <location>
        <begin position="1"/>
        <end position="20"/>
    </location>
</feature>
<evidence type="ECO:0000259" key="11">
    <source>
        <dbReference type="PROSITE" id="PS50262"/>
    </source>
</evidence>
<evidence type="ECO:0000256" key="8">
    <source>
        <dbReference type="ARBA" id="ARBA00023224"/>
    </source>
</evidence>
<evidence type="ECO:0000256" key="3">
    <source>
        <dbReference type="ARBA" id="ARBA00022692"/>
    </source>
</evidence>
<dbReference type="EMBL" id="JH431862">
    <property type="status" value="NOT_ANNOTATED_CDS"/>
    <property type="molecule type" value="Genomic_DNA"/>
</dbReference>
<dbReference type="SUPFAM" id="SSF81321">
    <property type="entry name" value="Family A G protein-coupled receptor-like"/>
    <property type="match status" value="1"/>
</dbReference>
<dbReference type="Pfam" id="PF00001">
    <property type="entry name" value="7tm_1"/>
    <property type="match status" value="1"/>
</dbReference>
<dbReference type="HOGENOM" id="CLU_009579_6_3_1"/>
<dbReference type="Proteomes" id="UP000014500">
    <property type="component" value="Unassembled WGS sequence"/>
</dbReference>
<dbReference type="EnsemblMetazoa" id="SMAR008874-RA">
    <property type="protein sequence ID" value="SMAR008874-PA"/>
    <property type="gene ID" value="SMAR008874"/>
</dbReference>
<feature type="domain" description="G-protein coupled receptors family 1 profile" evidence="11">
    <location>
        <begin position="1"/>
        <end position="211"/>
    </location>
</feature>
<dbReference type="Gene3D" id="1.20.1070.10">
    <property type="entry name" value="Rhodopsin 7-helix transmembrane proteins"/>
    <property type="match status" value="1"/>
</dbReference>
<dbReference type="PANTHER" id="PTHR24238">
    <property type="entry name" value="G-PROTEIN COUPLED RECEPTOR"/>
    <property type="match status" value="1"/>
</dbReference>
<keyword evidence="10" id="KW-0732">Signal</keyword>
<keyword evidence="4 9" id="KW-1133">Transmembrane helix</keyword>
<protein>
    <recommendedName>
        <fullName evidence="11">G-protein coupled receptors family 1 profile domain-containing protein</fullName>
    </recommendedName>
</protein>
<evidence type="ECO:0000256" key="7">
    <source>
        <dbReference type="ARBA" id="ARBA00023170"/>
    </source>
</evidence>
<dbReference type="InterPro" id="IPR000276">
    <property type="entry name" value="GPCR_Rhodpsn"/>
</dbReference>
<feature type="chain" id="PRO_5004590203" description="G-protein coupled receptors family 1 profile domain-containing protein" evidence="10">
    <location>
        <begin position="21"/>
        <end position="245"/>
    </location>
</feature>
<evidence type="ECO:0000313" key="13">
    <source>
        <dbReference type="Proteomes" id="UP000014500"/>
    </source>
</evidence>
<evidence type="ECO:0000256" key="1">
    <source>
        <dbReference type="ARBA" id="ARBA00004141"/>
    </source>
</evidence>
<dbReference type="InterPro" id="IPR017452">
    <property type="entry name" value="GPCR_Rhodpsn_7TM"/>
</dbReference>
<keyword evidence="8" id="KW-0807">Transducer</keyword>
<dbReference type="PROSITE" id="PS50262">
    <property type="entry name" value="G_PROTEIN_RECEP_F1_2"/>
    <property type="match status" value="1"/>
</dbReference>
<keyword evidence="13" id="KW-1185">Reference proteome</keyword>
<keyword evidence="3 9" id="KW-0812">Transmembrane</keyword>
<keyword evidence="7" id="KW-0675">Receptor</keyword>
<dbReference type="PhylomeDB" id="T1J5H4"/>
<feature type="transmembrane region" description="Helical" evidence="9">
    <location>
        <begin position="152"/>
        <end position="172"/>
    </location>
</feature>
<evidence type="ECO:0000256" key="4">
    <source>
        <dbReference type="ARBA" id="ARBA00022989"/>
    </source>
</evidence>
<evidence type="ECO:0000256" key="9">
    <source>
        <dbReference type="SAM" id="Phobius"/>
    </source>
</evidence>
<dbReference type="PRINTS" id="PR00237">
    <property type="entry name" value="GPCRRHODOPSN"/>
</dbReference>
<sequence length="245" mass="27972">MITAVWISSCLLMTPIAVLSTLQPIKRSDKFKCREAWPQNWSEQGFNVILILFLLVIPLVIMIVTYSLIIECLKKGLNLDEKCKTFSKNRLGLINGSSDLYEMSDHFPQQQLTSIIDDNNAILTLSPRIEKQTMQNLRHSNIPKSLANTKRVIKMLFVVVLEFFVFWTPLYVVNTIALFDPVALYSGLGIGGISLCHLMAYASSCCNPITYCFMNLRFRRAFLLAFRCRYPKRNVLESDTTKSTP</sequence>
<evidence type="ECO:0000256" key="2">
    <source>
        <dbReference type="ARBA" id="ARBA00010663"/>
    </source>
</evidence>